<dbReference type="AlphaFoldDB" id="A0A3B6LNE0"/>
<feature type="chain" id="PRO_5017439685" description="Embryo surrounding factor 1 brassicaceae domain-containing protein" evidence="1">
    <location>
        <begin position="22"/>
        <end position="98"/>
    </location>
</feature>
<reference evidence="2" key="1">
    <citation type="submission" date="2018-08" db="EMBL/GenBank/DDBJ databases">
        <authorList>
            <person name="Rossello M."/>
        </authorList>
    </citation>
    <scope>NUCLEOTIDE SEQUENCE [LARGE SCALE GENOMIC DNA]</scope>
    <source>
        <strain evidence="2">cv. Chinese Spring</strain>
    </source>
</reference>
<feature type="signal peptide" evidence="1">
    <location>
        <begin position="1"/>
        <end position="21"/>
    </location>
</feature>
<accession>A0A3B6LNE0</accession>
<sequence>MDKYAIHILAVALLLHLVCYASVVQCRTITDVDNEKVKLPYGFCGIEKWCTGACFCCFTTPYCYSSKDECLQNCKNSRPSESILAAKKTTPLPDSSTA</sequence>
<evidence type="ECO:0000313" key="3">
    <source>
        <dbReference type="Proteomes" id="UP000019116"/>
    </source>
</evidence>
<keyword evidence="3" id="KW-1185">Reference proteome</keyword>
<dbReference type="EnsemblPlants" id="TraesCS5B02G249100.1">
    <property type="protein sequence ID" value="TraesCS5B02G249100.1"/>
    <property type="gene ID" value="TraesCS5B02G249100"/>
</dbReference>
<reference evidence="2" key="2">
    <citation type="submission" date="2018-10" db="UniProtKB">
        <authorList>
            <consortium name="EnsemblPlants"/>
        </authorList>
    </citation>
    <scope>IDENTIFICATION</scope>
</reference>
<proteinExistence type="predicted"/>
<dbReference type="Gramene" id="TraesCS5B02G249100.1">
    <property type="protein sequence ID" value="TraesCS5B02G249100.1"/>
    <property type="gene ID" value="TraesCS5B02G249100"/>
</dbReference>
<evidence type="ECO:0000256" key="1">
    <source>
        <dbReference type="SAM" id="SignalP"/>
    </source>
</evidence>
<dbReference type="Proteomes" id="UP000019116">
    <property type="component" value="Chromosome 5B"/>
</dbReference>
<evidence type="ECO:0000313" key="2">
    <source>
        <dbReference type="EnsemblPlants" id="TraesCS5B02G249100.1"/>
    </source>
</evidence>
<name>A0A3B6LNE0_WHEAT</name>
<dbReference type="Gramene" id="TraesCS5B03G0646200.1">
    <property type="protein sequence ID" value="TraesCS5B03G0646200.1.CDS"/>
    <property type="gene ID" value="TraesCS5B03G0646200"/>
</dbReference>
<protein>
    <recommendedName>
        <fullName evidence="4">Embryo surrounding factor 1 brassicaceae domain-containing protein</fullName>
    </recommendedName>
</protein>
<organism evidence="2">
    <name type="scientific">Triticum aestivum</name>
    <name type="common">Wheat</name>
    <dbReference type="NCBI Taxonomy" id="4565"/>
    <lineage>
        <taxon>Eukaryota</taxon>
        <taxon>Viridiplantae</taxon>
        <taxon>Streptophyta</taxon>
        <taxon>Embryophyta</taxon>
        <taxon>Tracheophyta</taxon>
        <taxon>Spermatophyta</taxon>
        <taxon>Magnoliopsida</taxon>
        <taxon>Liliopsida</taxon>
        <taxon>Poales</taxon>
        <taxon>Poaceae</taxon>
        <taxon>BOP clade</taxon>
        <taxon>Pooideae</taxon>
        <taxon>Triticodae</taxon>
        <taxon>Triticeae</taxon>
        <taxon>Triticinae</taxon>
        <taxon>Triticum</taxon>
    </lineage>
</organism>
<keyword evidence="1" id="KW-0732">Signal</keyword>
<evidence type="ECO:0008006" key="4">
    <source>
        <dbReference type="Google" id="ProtNLM"/>
    </source>
</evidence>